<reference evidence="2" key="1">
    <citation type="submission" date="2020-07" db="EMBL/GenBank/DDBJ databases">
        <title>Huge and variable diversity of episymbiotic CPR bacteria and DPANN archaea in groundwater ecosystems.</title>
        <authorList>
            <person name="He C.Y."/>
            <person name="Keren R."/>
            <person name="Whittaker M."/>
            <person name="Farag I.F."/>
            <person name="Doudna J."/>
            <person name="Cate J.H.D."/>
            <person name="Banfield J.F."/>
        </authorList>
    </citation>
    <scope>NUCLEOTIDE SEQUENCE</scope>
    <source>
        <strain evidence="2">NC_groundwater_1664_Pr3_B-0.1um_52_9</strain>
    </source>
</reference>
<evidence type="ECO:0000313" key="2">
    <source>
        <dbReference type="EMBL" id="MBI5249014.1"/>
    </source>
</evidence>
<dbReference type="Gene3D" id="1.10.10.2480">
    <property type="match status" value="1"/>
</dbReference>
<organism evidence="2 3">
    <name type="scientific">Desulfomonile tiedjei</name>
    <dbReference type="NCBI Taxonomy" id="2358"/>
    <lineage>
        <taxon>Bacteria</taxon>
        <taxon>Pseudomonadati</taxon>
        <taxon>Thermodesulfobacteriota</taxon>
        <taxon>Desulfomonilia</taxon>
        <taxon>Desulfomonilales</taxon>
        <taxon>Desulfomonilaceae</taxon>
        <taxon>Desulfomonile</taxon>
    </lineage>
</organism>
<dbReference type="AlphaFoldDB" id="A0A9D6Z2P2"/>
<evidence type="ECO:0000259" key="1">
    <source>
        <dbReference type="Pfam" id="PF04760"/>
    </source>
</evidence>
<feature type="domain" description="Translation initiation factor IF-2 N-terminal" evidence="1">
    <location>
        <begin position="1"/>
        <end position="48"/>
    </location>
</feature>
<gene>
    <name evidence="2" type="ORF">HY912_05920</name>
</gene>
<keyword evidence="2" id="KW-0396">Initiation factor</keyword>
<accession>A0A9D6Z2P2</accession>
<dbReference type="EMBL" id="JACRDE010000169">
    <property type="protein sequence ID" value="MBI5249014.1"/>
    <property type="molecule type" value="Genomic_DNA"/>
</dbReference>
<dbReference type="InterPro" id="IPR006847">
    <property type="entry name" value="IF2_N"/>
</dbReference>
<comment type="caution">
    <text evidence="2">The sequence shown here is derived from an EMBL/GenBank/DDBJ whole genome shotgun (WGS) entry which is preliminary data.</text>
</comment>
<dbReference type="Pfam" id="PF04760">
    <property type="entry name" value="IF2_N"/>
    <property type="match status" value="1"/>
</dbReference>
<name>A0A9D6Z2P2_9BACT</name>
<dbReference type="Proteomes" id="UP000807825">
    <property type="component" value="Unassembled WGS sequence"/>
</dbReference>
<protein>
    <submittedName>
        <fullName evidence="2">Translation initiation factor IF-2 N-terminal domain-containing protein</fullName>
    </submittedName>
</protein>
<evidence type="ECO:0000313" key="3">
    <source>
        <dbReference type="Proteomes" id="UP000807825"/>
    </source>
</evidence>
<dbReference type="GO" id="GO:0003743">
    <property type="term" value="F:translation initiation factor activity"/>
    <property type="evidence" value="ECO:0007669"/>
    <property type="project" value="UniProtKB-KW"/>
</dbReference>
<feature type="non-terminal residue" evidence="2">
    <location>
        <position position="57"/>
    </location>
</feature>
<proteinExistence type="predicted"/>
<keyword evidence="2" id="KW-0648">Protein biosynthesis</keyword>
<sequence length="57" mass="6409">MTVLTVDDLARDLKVRNEDLLRELVTMGYEVDSPESPLETDDPAALRAQLVTVLPQR</sequence>